<evidence type="ECO:0000256" key="1">
    <source>
        <dbReference type="SAM" id="MobiDB-lite"/>
    </source>
</evidence>
<organism evidence="2 3">
    <name type="scientific">Zizania palustris</name>
    <name type="common">Northern wild rice</name>
    <dbReference type="NCBI Taxonomy" id="103762"/>
    <lineage>
        <taxon>Eukaryota</taxon>
        <taxon>Viridiplantae</taxon>
        <taxon>Streptophyta</taxon>
        <taxon>Embryophyta</taxon>
        <taxon>Tracheophyta</taxon>
        <taxon>Spermatophyta</taxon>
        <taxon>Magnoliopsida</taxon>
        <taxon>Liliopsida</taxon>
        <taxon>Poales</taxon>
        <taxon>Poaceae</taxon>
        <taxon>BOP clade</taxon>
        <taxon>Oryzoideae</taxon>
        <taxon>Oryzeae</taxon>
        <taxon>Zizaniinae</taxon>
        <taxon>Zizania</taxon>
    </lineage>
</organism>
<name>A0A8J5WNL2_ZIZPA</name>
<evidence type="ECO:0000313" key="3">
    <source>
        <dbReference type="Proteomes" id="UP000729402"/>
    </source>
</evidence>
<proteinExistence type="predicted"/>
<evidence type="ECO:0000313" key="2">
    <source>
        <dbReference type="EMBL" id="KAG8092388.1"/>
    </source>
</evidence>
<reference evidence="2" key="1">
    <citation type="journal article" date="2021" name="bioRxiv">
        <title>Whole Genome Assembly and Annotation of Northern Wild Rice, Zizania palustris L., Supports a Whole Genome Duplication in the Zizania Genus.</title>
        <authorList>
            <person name="Haas M."/>
            <person name="Kono T."/>
            <person name="Macchietto M."/>
            <person name="Millas R."/>
            <person name="McGilp L."/>
            <person name="Shao M."/>
            <person name="Duquette J."/>
            <person name="Hirsch C.N."/>
            <person name="Kimball J."/>
        </authorList>
    </citation>
    <scope>NUCLEOTIDE SEQUENCE</scope>
    <source>
        <tissue evidence="2">Fresh leaf tissue</tissue>
    </source>
</reference>
<feature type="region of interest" description="Disordered" evidence="1">
    <location>
        <begin position="60"/>
        <end position="143"/>
    </location>
</feature>
<dbReference type="Proteomes" id="UP000729402">
    <property type="component" value="Unassembled WGS sequence"/>
</dbReference>
<sequence length="143" mass="15461">MAYAAVLLRFGQRHRHPLLHPSPASGAASLFDSVAHSRLAQPLRPRAALLSLRRPAVLAPTTRCPADLAPPRQPRAPRRARDSVMTSRPRADLGPLRRPRAAPPTTRGPAELGPLWRARAPTPTMCPHAELGTLDRPRAPAAS</sequence>
<dbReference type="AlphaFoldDB" id="A0A8J5WNL2"/>
<dbReference type="EMBL" id="JAAALK010000080">
    <property type="protein sequence ID" value="KAG8092388.1"/>
    <property type="molecule type" value="Genomic_DNA"/>
</dbReference>
<feature type="compositionally biased region" description="Low complexity" evidence="1">
    <location>
        <begin position="60"/>
        <end position="70"/>
    </location>
</feature>
<accession>A0A8J5WNL2</accession>
<protein>
    <submittedName>
        <fullName evidence="2">Uncharacterized protein</fullName>
    </submittedName>
</protein>
<comment type="caution">
    <text evidence="2">The sequence shown here is derived from an EMBL/GenBank/DDBJ whole genome shotgun (WGS) entry which is preliminary data.</text>
</comment>
<reference evidence="2" key="2">
    <citation type="submission" date="2021-02" db="EMBL/GenBank/DDBJ databases">
        <authorList>
            <person name="Kimball J.A."/>
            <person name="Haas M.W."/>
            <person name="Macchietto M."/>
            <person name="Kono T."/>
            <person name="Duquette J."/>
            <person name="Shao M."/>
        </authorList>
    </citation>
    <scope>NUCLEOTIDE SEQUENCE</scope>
    <source>
        <tissue evidence="2">Fresh leaf tissue</tissue>
    </source>
</reference>
<feature type="compositionally biased region" description="Basic and acidic residues" evidence="1">
    <location>
        <begin position="133"/>
        <end position="143"/>
    </location>
</feature>
<gene>
    <name evidence="2" type="ORF">GUJ93_ZPchr0012g20079</name>
</gene>
<keyword evidence="3" id="KW-1185">Reference proteome</keyword>